<dbReference type="GO" id="GO:0005886">
    <property type="term" value="C:plasma membrane"/>
    <property type="evidence" value="ECO:0007669"/>
    <property type="project" value="TreeGrafter"/>
</dbReference>
<dbReference type="InterPro" id="IPR029787">
    <property type="entry name" value="Nucleotide_cyclase"/>
</dbReference>
<dbReference type="PROSITE" id="PS50125">
    <property type="entry name" value="GUANYLATE_CYCLASE_2"/>
    <property type="match status" value="1"/>
</dbReference>
<accession>R7TQS3</accession>
<dbReference type="InterPro" id="IPR001054">
    <property type="entry name" value="A/G_cyclase"/>
</dbReference>
<evidence type="ECO:0000256" key="6">
    <source>
        <dbReference type="ARBA" id="ARBA00022989"/>
    </source>
</evidence>
<keyword evidence="9" id="KW-0141">cGMP biosynthesis</keyword>
<keyword evidence="3 10" id="KW-0812">Transmembrane</keyword>
<dbReference type="HOGENOM" id="CLU_016632_0_0_1"/>
<dbReference type="GO" id="GO:0000166">
    <property type="term" value="F:nucleotide binding"/>
    <property type="evidence" value="ECO:0007669"/>
    <property type="project" value="UniProtKB-KW"/>
</dbReference>
<dbReference type="PANTHER" id="PTHR11920:SF501">
    <property type="entry name" value="GUANYLATE CYCLASE 32E"/>
    <property type="match status" value="1"/>
</dbReference>
<keyword evidence="6 10" id="KW-1133">Transmembrane helix</keyword>
<dbReference type="InterPro" id="IPR013587">
    <property type="entry name" value="Nitrate/nitrite_sensing"/>
</dbReference>
<dbReference type="AlphaFoldDB" id="R7TQS3"/>
<dbReference type="GO" id="GO:0004383">
    <property type="term" value="F:guanylate cyclase activity"/>
    <property type="evidence" value="ECO:0007669"/>
    <property type="project" value="UniProtKB-EC"/>
</dbReference>
<dbReference type="OMA" id="TANYNYF"/>
<reference evidence="12 14" key="2">
    <citation type="journal article" date="2013" name="Nature">
        <title>Insights into bilaterian evolution from three spiralian genomes.</title>
        <authorList>
            <person name="Simakov O."/>
            <person name="Marletaz F."/>
            <person name="Cho S.J."/>
            <person name="Edsinger-Gonzales E."/>
            <person name="Havlak P."/>
            <person name="Hellsten U."/>
            <person name="Kuo D.H."/>
            <person name="Larsson T."/>
            <person name="Lv J."/>
            <person name="Arendt D."/>
            <person name="Savage R."/>
            <person name="Osoegawa K."/>
            <person name="de Jong P."/>
            <person name="Grimwood J."/>
            <person name="Chapman J.A."/>
            <person name="Shapiro H."/>
            <person name="Aerts A."/>
            <person name="Otillar R.P."/>
            <person name="Terry A.Y."/>
            <person name="Boore J.L."/>
            <person name="Grigoriev I.V."/>
            <person name="Lindberg D.R."/>
            <person name="Seaver E.C."/>
            <person name="Weisblat D.A."/>
            <person name="Putnam N.H."/>
            <person name="Rokhsar D.S."/>
        </authorList>
    </citation>
    <scope>NUCLEOTIDE SEQUENCE</scope>
    <source>
        <strain evidence="12 14">I ESC-2004</strain>
    </source>
</reference>
<organism evidence="12">
    <name type="scientific">Capitella teleta</name>
    <name type="common">Polychaete worm</name>
    <dbReference type="NCBI Taxonomy" id="283909"/>
    <lineage>
        <taxon>Eukaryota</taxon>
        <taxon>Metazoa</taxon>
        <taxon>Spiralia</taxon>
        <taxon>Lophotrochozoa</taxon>
        <taxon>Annelida</taxon>
        <taxon>Polychaeta</taxon>
        <taxon>Sedentaria</taxon>
        <taxon>Scolecida</taxon>
        <taxon>Capitellidae</taxon>
        <taxon>Capitella</taxon>
    </lineage>
</organism>
<evidence type="ECO:0000256" key="3">
    <source>
        <dbReference type="ARBA" id="ARBA00022692"/>
    </source>
</evidence>
<dbReference type="EnsemblMetazoa" id="CapteT82891">
    <property type="protein sequence ID" value="CapteP82891"/>
    <property type="gene ID" value="CapteG82891"/>
</dbReference>
<dbReference type="GO" id="GO:0007168">
    <property type="term" value="P:receptor guanylyl cyclase signaling pathway"/>
    <property type="evidence" value="ECO:0007669"/>
    <property type="project" value="TreeGrafter"/>
</dbReference>
<dbReference type="EC" id="4.6.1.2" evidence="2"/>
<dbReference type="GO" id="GO:0001653">
    <property type="term" value="F:peptide receptor activity"/>
    <property type="evidence" value="ECO:0007669"/>
    <property type="project" value="TreeGrafter"/>
</dbReference>
<evidence type="ECO:0000313" key="14">
    <source>
        <dbReference type="Proteomes" id="UP000014760"/>
    </source>
</evidence>
<dbReference type="SMART" id="SM00044">
    <property type="entry name" value="CYCc"/>
    <property type="match status" value="1"/>
</dbReference>
<evidence type="ECO:0000256" key="9">
    <source>
        <dbReference type="ARBA" id="ARBA00023293"/>
    </source>
</evidence>
<dbReference type="CDD" id="cd07302">
    <property type="entry name" value="CHD"/>
    <property type="match status" value="1"/>
</dbReference>
<dbReference type="SUPFAM" id="SSF55073">
    <property type="entry name" value="Nucleotide cyclase"/>
    <property type="match status" value="1"/>
</dbReference>
<evidence type="ECO:0000256" key="1">
    <source>
        <dbReference type="ARBA" id="ARBA00004479"/>
    </source>
</evidence>
<evidence type="ECO:0000256" key="8">
    <source>
        <dbReference type="ARBA" id="ARBA00023239"/>
    </source>
</evidence>
<proteinExistence type="predicted"/>
<dbReference type="EMBL" id="AMQN01011425">
    <property type="status" value="NOT_ANNOTATED_CDS"/>
    <property type="molecule type" value="Genomic_DNA"/>
</dbReference>
<feature type="transmembrane region" description="Helical" evidence="10">
    <location>
        <begin position="317"/>
        <end position="340"/>
    </location>
</feature>
<evidence type="ECO:0000256" key="5">
    <source>
        <dbReference type="ARBA" id="ARBA00022741"/>
    </source>
</evidence>
<dbReference type="Gene3D" id="6.10.250.780">
    <property type="match status" value="1"/>
</dbReference>
<dbReference type="STRING" id="283909.R7TQS3"/>
<dbReference type="OrthoDB" id="1890790at2759"/>
<keyword evidence="5" id="KW-0547">Nucleotide-binding</keyword>
<keyword evidence="8" id="KW-0456">Lyase</keyword>
<keyword evidence="14" id="KW-1185">Reference proteome</keyword>
<gene>
    <name evidence="12" type="ORF">CAPTEDRAFT_82891</name>
</gene>
<feature type="transmembrane region" description="Helical" evidence="10">
    <location>
        <begin position="20"/>
        <end position="41"/>
    </location>
</feature>
<dbReference type="InterPro" id="IPR011645">
    <property type="entry name" value="HNOB_dom_associated"/>
</dbReference>
<keyword evidence="7 10" id="KW-0472">Membrane</keyword>
<feature type="non-terminal residue" evidence="12">
    <location>
        <position position="531"/>
    </location>
</feature>
<feature type="domain" description="Guanylate cyclase" evidence="11">
    <location>
        <begin position="398"/>
        <end position="528"/>
    </location>
</feature>
<dbReference type="Pfam" id="PF08376">
    <property type="entry name" value="NIT"/>
    <property type="match status" value="1"/>
</dbReference>
<dbReference type="Proteomes" id="UP000014760">
    <property type="component" value="Unassembled WGS sequence"/>
</dbReference>
<dbReference type="FunFam" id="3.30.70.1230:FF:000030">
    <property type="entry name" value="Si:ch211-215j19.12"/>
    <property type="match status" value="1"/>
</dbReference>
<reference evidence="13" key="3">
    <citation type="submission" date="2015-06" db="UniProtKB">
        <authorList>
            <consortium name="EnsemblMetazoa"/>
        </authorList>
    </citation>
    <scope>IDENTIFICATION</scope>
</reference>
<dbReference type="Pfam" id="PF07701">
    <property type="entry name" value="HNOBA"/>
    <property type="match status" value="1"/>
</dbReference>
<dbReference type="PANTHER" id="PTHR11920">
    <property type="entry name" value="GUANYLYL CYCLASE"/>
    <property type="match status" value="1"/>
</dbReference>
<evidence type="ECO:0000256" key="2">
    <source>
        <dbReference type="ARBA" id="ARBA00012202"/>
    </source>
</evidence>
<dbReference type="InterPro" id="IPR050401">
    <property type="entry name" value="Cyclic_nucleotide_synthase"/>
</dbReference>
<evidence type="ECO:0000256" key="7">
    <source>
        <dbReference type="ARBA" id="ARBA00023136"/>
    </source>
</evidence>
<evidence type="ECO:0000256" key="10">
    <source>
        <dbReference type="SAM" id="Phobius"/>
    </source>
</evidence>
<evidence type="ECO:0000259" key="11">
    <source>
        <dbReference type="PROSITE" id="PS50125"/>
    </source>
</evidence>
<dbReference type="Gene3D" id="3.30.70.1230">
    <property type="entry name" value="Nucleotide cyclase"/>
    <property type="match status" value="1"/>
</dbReference>
<evidence type="ECO:0000313" key="12">
    <source>
        <dbReference type="EMBL" id="ELT96273.1"/>
    </source>
</evidence>
<dbReference type="EMBL" id="KB308879">
    <property type="protein sequence ID" value="ELT96273.1"/>
    <property type="molecule type" value="Genomic_DNA"/>
</dbReference>
<protein>
    <recommendedName>
        <fullName evidence="2">guanylate cyclase</fullName>
        <ecNumber evidence="2">4.6.1.2</ecNumber>
    </recommendedName>
</protein>
<evidence type="ECO:0000313" key="13">
    <source>
        <dbReference type="EnsemblMetazoa" id="CapteP82891"/>
    </source>
</evidence>
<dbReference type="Pfam" id="PF00211">
    <property type="entry name" value="Guanylate_cyc"/>
    <property type="match status" value="1"/>
</dbReference>
<dbReference type="GO" id="GO:0004016">
    <property type="term" value="F:adenylate cyclase activity"/>
    <property type="evidence" value="ECO:0007669"/>
    <property type="project" value="TreeGrafter"/>
</dbReference>
<keyword evidence="4" id="KW-0732">Signal</keyword>
<name>R7TQS3_CAPTE</name>
<feature type="non-terminal residue" evidence="12">
    <location>
        <position position="1"/>
    </location>
</feature>
<sequence>LLIAANPISKAGKRMQLLNMLGITLIPITILLALVFAIFALRVNQFKLIQDTSLTLKFSVAVSDLVHNLQKERDLSAFYVSAIGPDTKQNLVSRYVSTDTALHNLTGWSVSFKKNGIHFRSKITLHNYLNKHRYELDSKNSTEKTELAFYSHIIRVFMNLFSDQITEAQAGVVWKQLLALQEIMDAKEMFGIERCFGSIYYIKGRFKDRNDYLQFVTSQDVANATLKASAQYSMIVSEMYTSIAKENSDQLNEIIRSMRYDIRHNPFPANATKNYALAKLWFDNMTLYMDTLLAIQNKVGIHINTILASKKSEEQRLLVGIGMMACFAVILCPSILSSVLNLTKDIQSFSATLALRTKALDKEKKRTDTLLYQMLPKEVAEQLKNNETVSAESFAETTIFFSDIVGFTVISAKSSPIQVITMLDSLYTCFDERIQLYDVHKVETIGDAYMLASGLPHRNGKRHAAEIATLSLDLLDRIRCLDIPHLPGTKFHLRIGCHTGPVVAGIVGSKMPRYCLFGNTVMLASQLEQSG</sequence>
<evidence type="ECO:0000256" key="4">
    <source>
        <dbReference type="ARBA" id="ARBA00022729"/>
    </source>
</evidence>
<dbReference type="GO" id="GO:0035556">
    <property type="term" value="P:intracellular signal transduction"/>
    <property type="evidence" value="ECO:0007669"/>
    <property type="project" value="InterPro"/>
</dbReference>
<reference evidence="14" key="1">
    <citation type="submission" date="2012-12" db="EMBL/GenBank/DDBJ databases">
        <authorList>
            <person name="Hellsten U."/>
            <person name="Grimwood J."/>
            <person name="Chapman J.A."/>
            <person name="Shapiro H."/>
            <person name="Aerts A."/>
            <person name="Otillar R.P."/>
            <person name="Terry A.Y."/>
            <person name="Boore J.L."/>
            <person name="Simakov O."/>
            <person name="Marletaz F."/>
            <person name="Cho S.-J."/>
            <person name="Edsinger-Gonzales E."/>
            <person name="Havlak P."/>
            <person name="Kuo D.-H."/>
            <person name="Larsson T."/>
            <person name="Lv J."/>
            <person name="Arendt D."/>
            <person name="Savage R."/>
            <person name="Osoegawa K."/>
            <person name="de Jong P."/>
            <person name="Lindberg D.R."/>
            <person name="Seaver E.C."/>
            <person name="Weisblat D.A."/>
            <person name="Putnam N.H."/>
            <person name="Grigoriev I.V."/>
            <person name="Rokhsar D.S."/>
        </authorList>
    </citation>
    <scope>NUCLEOTIDE SEQUENCE</scope>
    <source>
        <strain evidence="14">I ESC-2004</strain>
    </source>
</reference>
<comment type="subcellular location">
    <subcellularLocation>
        <location evidence="1">Membrane</location>
        <topology evidence="1">Single-pass type I membrane protein</topology>
    </subcellularLocation>
</comment>